<keyword evidence="2" id="KW-1185">Reference proteome</keyword>
<reference evidence="1 2" key="1">
    <citation type="submission" date="2018-05" db="EMBL/GenBank/DDBJ databases">
        <title>Genomic Encyclopedia of Type Strains, Phase I: the one thousand microbial genomes (KMG-I) project.</title>
        <authorList>
            <person name="Kyrpides N."/>
        </authorList>
    </citation>
    <scope>NUCLEOTIDE SEQUENCE [LARGE SCALE GENOMIC DNA]</scope>
    <source>
        <strain evidence="1 2">DSM 15611</strain>
    </source>
</reference>
<name>A0A318HQS5_9BACT</name>
<dbReference type="Proteomes" id="UP000248314">
    <property type="component" value="Unassembled WGS sequence"/>
</dbReference>
<dbReference type="EMBL" id="QJJX01000031">
    <property type="protein sequence ID" value="PXX20149.1"/>
    <property type="molecule type" value="Genomic_DNA"/>
</dbReference>
<organism evidence="1 2">
    <name type="scientific">Hoylesella shahii DSM 15611 = JCM 12083</name>
    <dbReference type="NCBI Taxonomy" id="1122991"/>
    <lineage>
        <taxon>Bacteria</taxon>
        <taxon>Pseudomonadati</taxon>
        <taxon>Bacteroidota</taxon>
        <taxon>Bacteroidia</taxon>
        <taxon>Bacteroidales</taxon>
        <taxon>Prevotellaceae</taxon>
        <taxon>Hoylesella</taxon>
    </lineage>
</organism>
<proteinExistence type="predicted"/>
<evidence type="ECO:0000313" key="1">
    <source>
        <dbReference type="EMBL" id="PXX20149.1"/>
    </source>
</evidence>
<dbReference type="STRING" id="1122991.GCA_000613445_01032"/>
<comment type="caution">
    <text evidence="1">The sequence shown here is derived from an EMBL/GenBank/DDBJ whole genome shotgun (WGS) entry which is preliminary data.</text>
</comment>
<dbReference type="RefSeq" id="WP_025816753.1">
    <property type="nucleotide sequence ID" value="NZ_BAIZ01000031.1"/>
</dbReference>
<protein>
    <submittedName>
        <fullName evidence="1">Uncharacterized protein</fullName>
    </submittedName>
</protein>
<dbReference type="OrthoDB" id="785614at2"/>
<accession>A0A318HQS5</accession>
<sequence length="405" mass="46166">MYRITKDGTFFTHRSNKIELEEAITQVNNFTKIAEGLKKLGNVKLKDTFGKWNDNSSSPIDNEQYFDEDSDDVVIPNQPTTRAATRHELTREDVQNFPTVGAVKVHIADKIIRFSPSYLKHTKIRFSSNSRRKLYVSLYKYDYAFGVSIGIDCKVMKKLWHGLSWGRMVNWDDGIYYGLSSLIVRQQIKEPAFNDFMNFNKSKLQQQWNSLNNHRFTTYAEATKNLNGGIKNRWTTEYNGNPTKSPYIIPIIGESIYNVLGDNKASEKLAKNLDHFLVNKGINFFSGLDTSNSGKQIQFFSENDKAVYSFFSNDLTWNGGGYKIHDTFLKYYRNVVVGVSINFGGSKSNINVKPDISDNDFLGAPEIFFCEGIVYTRDGSGWIGAKIIQEAPDRTFSTGNFGGRR</sequence>
<gene>
    <name evidence="1" type="ORF">EJ73_02215</name>
</gene>
<dbReference type="AlphaFoldDB" id="A0A318HQS5"/>
<evidence type="ECO:0000313" key="2">
    <source>
        <dbReference type="Proteomes" id="UP000248314"/>
    </source>
</evidence>